<name>A0AAV9CN88_ACOCL</name>
<dbReference type="PANTHER" id="PTHR33167">
    <property type="entry name" value="TRANSCRIPTION FACTOR, PUTATIVE (DUF863)-RELATED"/>
    <property type="match status" value="1"/>
</dbReference>
<accession>A0AAV9CN88</accession>
<feature type="compositionally biased region" description="Polar residues" evidence="1">
    <location>
        <begin position="241"/>
        <end position="263"/>
    </location>
</feature>
<dbReference type="Proteomes" id="UP001180020">
    <property type="component" value="Unassembled WGS sequence"/>
</dbReference>
<comment type="caution">
    <text evidence="2">The sequence shown here is derived from an EMBL/GenBank/DDBJ whole genome shotgun (WGS) entry which is preliminary data.</text>
</comment>
<dbReference type="PANTHER" id="PTHR33167:SF26">
    <property type="entry name" value="EXPRESSED PROTEIN"/>
    <property type="match status" value="1"/>
</dbReference>
<protein>
    <submittedName>
        <fullName evidence="2">Uncharacterized protein</fullName>
    </submittedName>
</protein>
<reference evidence="2" key="2">
    <citation type="submission" date="2023-06" db="EMBL/GenBank/DDBJ databases">
        <authorList>
            <person name="Ma L."/>
            <person name="Liu K.-W."/>
            <person name="Li Z."/>
            <person name="Hsiao Y.-Y."/>
            <person name="Qi Y."/>
            <person name="Fu T."/>
            <person name="Tang G."/>
            <person name="Zhang D."/>
            <person name="Sun W.-H."/>
            <person name="Liu D.-K."/>
            <person name="Li Y."/>
            <person name="Chen G.-Z."/>
            <person name="Liu X.-D."/>
            <person name="Liao X.-Y."/>
            <person name="Jiang Y.-T."/>
            <person name="Yu X."/>
            <person name="Hao Y."/>
            <person name="Huang J."/>
            <person name="Zhao X.-W."/>
            <person name="Ke S."/>
            <person name="Chen Y.-Y."/>
            <person name="Wu W.-L."/>
            <person name="Hsu J.-L."/>
            <person name="Lin Y.-F."/>
            <person name="Huang M.-D."/>
            <person name="Li C.-Y."/>
            <person name="Huang L."/>
            <person name="Wang Z.-W."/>
            <person name="Zhao X."/>
            <person name="Zhong W.-Y."/>
            <person name="Peng D.-H."/>
            <person name="Ahmad S."/>
            <person name="Lan S."/>
            <person name="Zhang J.-S."/>
            <person name="Tsai W.-C."/>
            <person name="Van De Peer Y."/>
            <person name="Liu Z.-J."/>
        </authorList>
    </citation>
    <scope>NUCLEOTIDE SEQUENCE</scope>
    <source>
        <strain evidence="2">CP</strain>
        <tissue evidence="2">Leaves</tissue>
    </source>
</reference>
<evidence type="ECO:0000313" key="3">
    <source>
        <dbReference type="Proteomes" id="UP001180020"/>
    </source>
</evidence>
<reference evidence="2" key="1">
    <citation type="journal article" date="2023" name="Nat. Commun.">
        <title>Diploid and tetraploid genomes of Acorus and the evolution of monocots.</title>
        <authorList>
            <person name="Ma L."/>
            <person name="Liu K.W."/>
            <person name="Li Z."/>
            <person name="Hsiao Y.Y."/>
            <person name="Qi Y."/>
            <person name="Fu T."/>
            <person name="Tang G.D."/>
            <person name="Zhang D."/>
            <person name="Sun W.H."/>
            <person name="Liu D.K."/>
            <person name="Li Y."/>
            <person name="Chen G.Z."/>
            <person name="Liu X.D."/>
            <person name="Liao X.Y."/>
            <person name="Jiang Y.T."/>
            <person name="Yu X."/>
            <person name="Hao Y."/>
            <person name="Huang J."/>
            <person name="Zhao X.W."/>
            <person name="Ke S."/>
            <person name="Chen Y.Y."/>
            <person name="Wu W.L."/>
            <person name="Hsu J.L."/>
            <person name="Lin Y.F."/>
            <person name="Huang M.D."/>
            <person name="Li C.Y."/>
            <person name="Huang L."/>
            <person name="Wang Z.W."/>
            <person name="Zhao X."/>
            <person name="Zhong W.Y."/>
            <person name="Peng D.H."/>
            <person name="Ahmad S."/>
            <person name="Lan S."/>
            <person name="Zhang J.S."/>
            <person name="Tsai W.C."/>
            <person name="Van de Peer Y."/>
            <person name="Liu Z.J."/>
        </authorList>
    </citation>
    <scope>NUCLEOTIDE SEQUENCE</scope>
    <source>
        <strain evidence="2">CP</strain>
    </source>
</reference>
<feature type="region of interest" description="Disordered" evidence="1">
    <location>
        <begin position="238"/>
        <end position="263"/>
    </location>
</feature>
<evidence type="ECO:0000313" key="2">
    <source>
        <dbReference type="EMBL" id="KAK1290262.1"/>
    </source>
</evidence>
<dbReference type="AlphaFoldDB" id="A0AAV9CN88"/>
<organism evidence="2 3">
    <name type="scientific">Acorus calamus</name>
    <name type="common">Sweet flag</name>
    <dbReference type="NCBI Taxonomy" id="4465"/>
    <lineage>
        <taxon>Eukaryota</taxon>
        <taxon>Viridiplantae</taxon>
        <taxon>Streptophyta</taxon>
        <taxon>Embryophyta</taxon>
        <taxon>Tracheophyta</taxon>
        <taxon>Spermatophyta</taxon>
        <taxon>Magnoliopsida</taxon>
        <taxon>Liliopsida</taxon>
        <taxon>Acoraceae</taxon>
        <taxon>Acorus</taxon>
    </lineage>
</organism>
<gene>
    <name evidence="2" type="ORF">QJS10_CPB18g00171</name>
</gene>
<keyword evidence="3" id="KW-1185">Reference proteome</keyword>
<sequence>MDDDGEDVLGTVKEHHRRRELRAHQFKVSNGDAIFTERLKFCEVNDNLTRNNHPTYSNNHKQMDKSNASMGTTLQYSENLIANIPKNSTDAINTGQETGHFLSYFKNKHPKEESRTGFDQLQESMDVLLEQCNREIIRNTMLKHEEVFKDQVHELHRLYRVQKSLMSELKNKEAKLRPPKSVTSGSMRDLNFNQPSSTLQASHSLCVADRYQSAAQTYPQYGFHQYRENDIELTLSIGRGSHSNTEPSLSESRTEEPSVSSRETFGVQRVFDLDRPVEGGLSDQPHVSRRLLRDCVKLDDVESDIKLTLSIGCGSNGKKSDQGSHSNTGLKVFLG</sequence>
<dbReference type="EMBL" id="JAUJYO010000018">
    <property type="protein sequence ID" value="KAK1290262.1"/>
    <property type="molecule type" value="Genomic_DNA"/>
</dbReference>
<feature type="region of interest" description="Disordered" evidence="1">
    <location>
        <begin position="316"/>
        <end position="335"/>
    </location>
</feature>
<proteinExistence type="predicted"/>
<evidence type="ECO:0000256" key="1">
    <source>
        <dbReference type="SAM" id="MobiDB-lite"/>
    </source>
</evidence>